<feature type="compositionally biased region" description="Low complexity" evidence="1">
    <location>
        <begin position="13"/>
        <end position="25"/>
    </location>
</feature>
<gene>
    <name evidence="2" type="ORF">SKAU_G00024300</name>
</gene>
<evidence type="ECO:0000256" key="1">
    <source>
        <dbReference type="SAM" id="MobiDB-lite"/>
    </source>
</evidence>
<feature type="compositionally biased region" description="Basic and acidic residues" evidence="1">
    <location>
        <begin position="62"/>
        <end position="73"/>
    </location>
</feature>
<name>A0A9Q1GCZ6_SYNKA</name>
<dbReference type="AlphaFoldDB" id="A0A9Q1GCZ6"/>
<accession>A0A9Q1GCZ6</accession>
<evidence type="ECO:0000313" key="2">
    <source>
        <dbReference type="EMBL" id="KAJ8381652.1"/>
    </source>
</evidence>
<feature type="compositionally biased region" description="Basic and acidic residues" evidence="1">
    <location>
        <begin position="162"/>
        <end position="172"/>
    </location>
</feature>
<organism evidence="2 3">
    <name type="scientific">Synaphobranchus kaupii</name>
    <name type="common">Kaup's arrowtooth eel</name>
    <dbReference type="NCBI Taxonomy" id="118154"/>
    <lineage>
        <taxon>Eukaryota</taxon>
        <taxon>Metazoa</taxon>
        <taxon>Chordata</taxon>
        <taxon>Craniata</taxon>
        <taxon>Vertebrata</taxon>
        <taxon>Euteleostomi</taxon>
        <taxon>Actinopterygii</taxon>
        <taxon>Neopterygii</taxon>
        <taxon>Teleostei</taxon>
        <taxon>Anguilliformes</taxon>
        <taxon>Synaphobranchidae</taxon>
        <taxon>Synaphobranchus</taxon>
    </lineage>
</organism>
<dbReference type="Proteomes" id="UP001152622">
    <property type="component" value="Chromosome 1"/>
</dbReference>
<comment type="caution">
    <text evidence="2">The sequence shown here is derived from an EMBL/GenBank/DDBJ whole genome shotgun (WGS) entry which is preliminary data.</text>
</comment>
<feature type="compositionally biased region" description="Basic and acidic residues" evidence="1">
    <location>
        <begin position="109"/>
        <end position="118"/>
    </location>
</feature>
<sequence length="193" mass="20432">MHGTPNEIEREGSVPASESSAGAGETAPPAGLARDASVPARRPRPKGTVVDFEGRAFSQREAGGRVGERETDGRSGALSRGGGAATDNRSGDGLPFAVSADAGNRFKGRHEFPANERPRGRRQRRGVTNVPDTADTAPAPAGRKRAGAGAELRGCAQFRGHASIERERERPPRPALPSRKLARRKKKRSISRG</sequence>
<reference evidence="2" key="1">
    <citation type="journal article" date="2023" name="Science">
        <title>Genome structures resolve the early diversification of teleost fishes.</title>
        <authorList>
            <person name="Parey E."/>
            <person name="Louis A."/>
            <person name="Montfort J."/>
            <person name="Bouchez O."/>
            <person name="Roques C."/>
            <person name="Iampietro C."/>
            <person name="Lluch J."/>
            <person name="Castinel A."/>
            <person name="Donnadieu C."/>
            <person name="Desvignes T."/>
            <person name="Floi Bucao C."/>
            <person name="Jouanno E."/>
            <person name="Wen M."/>
            <person name="Mejri S."/>
            <person name="Dirks R."/>
            <person name="Jansen H."/>
            <person name="Henkel C."/>
            <person name="Chen W.J."/>
            <person name="Zahm M."/>
            <person name="Cabau C."/>
            <person name="Klopp C."/>
            <person name="Thompson A.W."/>
            <person name="Robinson-Rechavi M."/>
            <person name="Braasch I."/>
            <person name="Lecointre G."/>
            <person name="Bobe J."/>
            <person name="Postlethwait J.H."/>
            <person name="Berthelot C."/>
            <person name="Roest Crollius H."/>
            <person name="Guiguen Y."/>
        </authorList>
    </citation>
    <scope>NUCLEOTIDE SEQUENCE</scope>
    <source>
        <strain evidence="2">WJC10195</strain>
    </source>
</reference>
<feature type="compositionally biased region" description="Basic residues" evidence="1">
    <location>
        <begin position="180"/>
        <end position="193"/>
    </location>
</feature>
<evidence type="ECO:0000313" key="3">
    <source>
        <dbReference type="Proteomes" id="UP001152622"/>
    </source>
</evidence>
<feature type="compositionally biased region" description="Low complexity" evidence="1">
    <location>
        <begin position="131"/>
        <end position="141"/>
    </location>
</feature>
<protein>
    <submittedName>
        <fullName evidence="2">Uncharacterized protein</fullName>
    </submittedName>
</protein>
<dbReference type="EMBL" id="JAINUF010000001">
    <property type="protein sequence ID" value="KAJ8381652.1"/>
    <property type="molecule type" value="Genomic_DNA"/>
</dbReference>
<proteinExistence type="predicted"/>
<keyword evidence="3" id="KW-1185">Reference proteome</keyword>
<feature type="region of interest" description="Disordered" evidence="1">
    <location>
        <begin position="1"/>
        <end position="193"/>
    </location>
</feature>